<feature type="compositionally biased region" description="Low complexity" evidence="1">
    <location>
        <begin position="402"/>
        <end position="417"/>
    </location>
</feature>
<feature type="compositionally biased region" description="Polar residues" evidence="1">
    <location>
        <begin position="109"/>
        <end position="123"/>
    </location>
</feature>
<dbReference type="AlphaFoldDB" id="A0A0C2WV10"/>
<dbReference type="InParanoid" id="A0A0C2WV10"/>
<proteinExistence type="predicted"/>
<dbReference type="EMBL" id="KN818241">
    <property type="protein sequence ID" value="KIL65582.1"/>
    <property type="molecule type" value="Genomic_DNA"/>
</dbReference>
<keyword evidence="3" id="KW-1185">Reference proteome</keyword>
<protein>
    <submittedName>
        <fullName evidence="2">Uncharacterized protein</fullName>
    </submittedName>
</protein>
<evidence type="ECO:0000313" key="3">
    <source>
        <dbReference type="Proteomes" id="UP000054549"/>
    </source>
</evidence>
<reference evidence="2 3" key="1">
    <citation type="submission" date="2014-04" db="EMBL/GenBank/DDBJ databases">
        <title>Evolutionary Origins and Diversification of the Mycorrhizal Mutualists.</title>
        <authorList>
            <consortium name="DOE Joint Genome Institute"/>
            <consortium name="Mycorrhizal Genomics Consortium"/>
            <person name="Kohler A."/>
            <person name="Kuo A."/>
            <person name="Nagy L.G."/>
            <person name="Floudas D."/>
            <person name="Copeland A."/>
            <person name="Barry K.W."/>
            <person name="Cichocki N."/>
            <person name="Veneault-Fourrey C."/>
            <person name="LaButti K."/>
            <person name="Lindquist E.A."/>
            <person name="Lipzen A."/>
            <person name="Lundell T."/>
            <person name="Morin E."/>
            <person name="Murat C."/>
            <person name="Riley R."/>
            <person name="Ohm R."/>
            <person name="Sun H."/>
            <person name="Tunlid A."/>
            <person name="Henrissat B."/>
            <person name="Grigoriev I.V."/>
            <person name="Hibbett D.S."/>
            <person name="Martin F."/>
        </authorList>
    </citation>
    <scope>NUCLEOTIDE SEQUENCE [LARGE SCALE GENOMIC DNA]</scope>
    <source>
        <strain evidence="2 3">Koide BX008</strain>
    </source>
</reference>
<gene>
    <name evidence="2" type="ORF">M378DRAFT_161892</name>
</gene>
<evidence type="ECO:0000313" key="2">
    <source>
        <dbReference type="EMBL" id="KIL65582.1"/>
    </source>
</evidence>
<dbReference type="STRING" id="946122.A0A0C2WV10"/>
<accession>A0A0C2WV10</accession>
<name>A0A0C2WV10_AMAMK</name>
<dbReference type="HOGENOM" id="CLU_021108_5_2_1"/>
<organism evidence="2 3">
    <name type="scientific">Amanita muscaria (strain Koide BX008)</name>
    <dbReference type="NCBI Taxonomy" id="946122"/>
    <lineage>
        <taxon>Eukaryota</taxon>
        <taxon>Fungi</taxon>
        <taxon>Dikarya</taxon>
        <taxon>Basidiomycota</taxon>
        <taxon>Agaricomycotina</taxon>
        <taxon>Agaricomycetes</taxon>
        <taxon>Agaricomycetidae</taxon>
        <taxon>Agaricales</taxon>
        <taxon>Pluteineae</taxon>
        <taxon>Amanitaceae</taxon>
        <taxon>Amanita</taxon>
    </lineage>
</organism>
<feature type="region of interest" description="Disordered" evidence="1">
    <location>
        <begin position="95"/>
        <end position="123"/>
    </location>
</feature>
<dbReference type="Proteomes" id="UP000054549">
    <property type="component" value="Unassembled WGS sequence"/>
</dbReference>
<feature type="region of interest" description="Disordered" evidence="1">
    <location>
        <begin position="400"/>
        <end position="442"/>
    </location>
</feature>
<evidence type="ECO:0000256" key="1">
    <source>
        <dbReference type="SAM" id="MobiDB-lite"/>
    </source>
</evidence>
<sequence>MDSQTPSPAAPERPDPLTATFHNATIDKAERNEFSNTGRDTFKFVLNYNHNSRSAVPTGAGQAIEHPVLEFHDAINNLLNVVPLFVEEVHKNDQSRSTVDATIAKDSSDPVSQTVTTDHTPHSSILENPVDVIDIVPPEPSLLPVANVADRYTRSMLKCLCGYPLYNPKPYCELSKEYPRNGVNVGDVGFVRGSGTFDFLFNICPSQNGLINPPNLPDGFSLETPDHSGITVLEPLLPDTCLFHNPITRTRSGEYICEGPEGAILELPKGAIQDEATNTRPFEQLAARHGVQWYEYTMNRGRSISNGSLYLITSFTKCSQWGIAVFDRPCASGQGLKFDKKRSLPFGKPTSKYHWKGSRTFHTKVSVPDQGNAANQCVFVRGYKIMIRQDIFDNLCKDQPRSDSAIPSSSSQAGSSSMTRQRATRIRGGGGPDPGLLSPMKSDEEVVLHPNFNSSLVHPSDIINATILSKVDRDFVTKG</sequence>